<dbReference type="EC" id="3.1.4.-" evidence="2"/>
<dbReference type="InterPro" id="IPR024654">
    <property type="entry name" value="Calcineurin-like_PHP_lpxH"/>
</dbReference>
<keyword evidence="5" id="KW-1185">Reference proteome</keyword>
<protein>
    <recommendedName>
        <fullName evidence="2">Phosphoesterase</fullName>
        <ecNumber evidence="2">3.1.4.-</ecNumber>
    </recommendedName>
</protein>
<dbReference type="InterPro" id="IPR000979">
    <property type="entry name" value="Phosphodiesterase_MJ0936/Vps29"/>
</dbReference>
<dbReference type="Pfam" id="PF12850">
    <property type="entry name" value="Metallophos_2"/>
    <property type="match status" value="1"/>
</dbReference>
<dbReference type="PANTHER" id="PTHR11124">
    <property type="entry name" value="VACUOLAR SORTING PROTEIN VPS29"/>
    <property type="match status" value="1"/>
</dbReference>
<accession>A0A1T5MX84</accession>
<name>A0A1T5MX84_9FIRM</name>
<dbReference type="Gene3D" id="3.60.21.10">
    <property type="match status" value="1"/>
</dbReference>
<organism evidence="4 5">
    <name type="scientific">Maledivibacter halophilus</name>
    <dbReference type="NCBI Taxonomy" id="36842"/>
    <lineage>
        <taxon>Bacteria</taxon>
        <taxon>Bacillati</taxon>
        <taxon>Bacillota</taxon>
        <taxon>Clostridia</taxon>
        <taxon>Peptostreptococcales</taxon>
        <taxon>Caminicellaceae</taxon>
        <taxon>Maledivibacter</taxon>
    </lineage>
</organism>
<dbReference type="SUPFAM" id="SSF56300">
    <property type="entry name" value="Metallo-dependent phosphatases"/>
    <property type="match status" value="1"/>
</dbReference>
<evidence type="ECO:0000256" key="2">
    <source>
        <dbReference type="RuleBase" id="RU362039"/>
    </source>
</evidence>
<dbReference type="Proteomes" id="UP000190285">
    <property type="component" value="Unassembled WGS sequence"/>
</dbReference>
<comment type="cofactor">
    <cofactor evidence="2">
        <name>a divalent metal cation</name>
        <dbReference type="ChEBI" id="CHEBI:60240"/>
    </cofactor>
</comment>
<dbReference type="RefSeq" id="WP_079496039.1">
    <property type="nucleotide sequence ID" value="NZ_FUZT01000029.1"/>
</dbReference>
<dbReference type="EMBL" id="FUZT01000029">
    <property type="protein sequence ID" value="SKC92478.1"/>
    <property type="molecule type" value="Genomic_DNA"/>
</dbReference>
<comment type="similarity">
    <text evidence="1 2">Belongs to the metallophosphoesterase superfamily. YfcE family.</text>
</comment>
<evidence type="ECO:0000256" key="1">
    <source>
        <dbReference type="ARBA" id="ARBA00008950"/>
    </source>
</evidence>
<dbReference type="GO" id="GO:0046872">
    <property type="term" value="F:metal ion binding"/>
    <property type="evidence" value="ECO:0007669"/>
    <property type="project" value="UniProtKB-KW"/>
</dbReference>
<evidence type="ECO:0000313" key="4">
    <source>
        <dbReference type="EMBL" id="SKC92478.1"/>
    </source>
</evidence>
<gene>
    <name evidence="4" type="ORF">SAMN02194393_05489</name>
</gene>
<dbReference type="CDD" id="cd00841">
    <property type="entry name" value="MPP_YfcE"/>
    <property type="match status" value="1"/>
</dbReference>
<dbReference type="NCBIfam" id="TIGR00040">
    <property type="entry name" value="yfcE"/>
    <property type="match status" value="1"/>
</dbReference>
<dbReference type="OrthoDB" id="9800565at2"/>
<dbReference type="InterPro" id="IPR041802">
    <property type="entry name" value="MPP_YfcE"/>
</dbReference>
<evidence type="ECO:0000313" key="5">
    <source>
        <dbReference type="Proteomes" id="UP000190285"/>
    </source>
</evidence>
<dbReference type="AlphaFoldDB" id="A0A1T5MX84"/>
<dbReference type="STRING" id="36842.SAMN02194393_05489"/>
<dbReference type="GO" id="GO:0016787">
    <property type="term" value="F:hydrolase activity"/>
    <property type="evidence" value="ECO:0007669"/>
    <property type="project" value="UniProtKB-UniRule"/>
</dbReference>
<evidence type="ECO:0000259" key="3">
    <source>
        <dbReference type="Pfam" id="PF12850"/>
    </source>
</evidence>
<reference evidence="5" key="1">
    <citation type="submission" date="2017-02" db="EMBL/GenBank/DDBJ databases">
        <authorList>
            <person name="Varghese N."/>
            <person name="Submissions S."/>
        </authorList>
    </citation>
    <scope>NUCLEOTIDE SEQUENCE [LARGE SCALE GENOMIC DNA]</scope>
    <source>
        <strain evidence="5">M1</strain>
    </source>
</reference>
<dbReference type="InterPro" id="IPR029052">
    <property type="entry name" value="Metallo-depent_PP-like"/>
</dbReference>
<feature type="domain" description="Calcineurin-like phosphoesterase" evidence="3">
    <location>
        <begin position="1"/>
        <end position="146"/>
    </location>
</feature>
<sequence>MRIGILSDTHGDLLSAQRALKAMGNIDLLLHAGDTYRDAKLLEEMIDIDVIAVKGNIDFHCEAPSETIITIEGKKIFLTHGHNYNVKFNLNRLYYKALEINSNIVIFGHSHMSMHKKENGIDFINPGSISRPRGGTKQSYAIMNVCRENVDIQLFNL</sequence>
<keyword evidence="2" id="KW-0479">Metal-binding</keyword>
<proteinExistence type="inferred from homology"/>